<dbReference type="SUPFAM" id="SSF51161">
    <property type="entry name" value="Trimeric LpxA-like enzymes"/>
    <property type="match status" value="1"/>
</dbReference>
<dbReference type="RefSeq" id="WP_317489019.1">
    <property type="nucleotide sequence ID" value="NZ_CP136051.1"/>
</dbReference>
<keyword evidence="3" id="KW-0677">Repeat</keyword>
<reference evidence="5 6" key="1">
    <citation type="journal article" date="2023" name="Microbiol. Resour. Announc.">
        <title>Complete Genome Sequence of Imperialibacter roseus strain P4T.</title>
        <authorList>
            <person name="Tizabi D.R."/>
            <person name="Bachvaroff T."/>
            <person name="Hill R.T."/>
        </authorList>
    </citation>
    <scope>NUCLEOTIDE SEQUENCE [LARGE SCALE GENOMIC DNA]</scope>
    <source>
        <strain evidence="5 6">P4T</strain>
    </source>
</reference>
<dbReference type="CDD" id="cd04647">
    <property type="entry name" value="LbH_MAT_like"/>
    <property type="match status" value="1"/>
</dbReference>
<dbReference type="InterPro" id="IPR018357">
    <property type="entry name" value="Hexapep_transf_CS"/>
</dbReference>
<evidence type="ECO:0000256" key="1">
    <source>
        <dbReference type="ARBA" id="ARBA00007274"/>
    </source>
</evidence>
<keyword evidence="4 5" id="KW-0012">Acyltransferase</keyword>
<dbReference type="InterPro" id="IPR001451">
    <property type="entry name" value="Hexapep"/>
</dbReference>
<protein>
    <submittedName>
        <fullName evidence="5">Acyltransferase</fullName>
        <ecNumber evidence="5">2.3.1.-</ecNumber>
    </submittedName>
</protein>
<gene>
    <name evidence="5" type="ORF">RT717_24770</name>
</gene>
<dbReference type="Gene3D" id="2.160.10.10">
    <property type="entry name" value="Hexapeptide repeat proteins"/>
    <property type="match status" value="1"/>
</dbReference>
<evidence type="ECO:0000256" key="4">
    <source>
        <dbReference type="ARBA" id="ARBA00023315"/>
    </source>
</evidence>
<evidence type="ECO:0000256" key="2">
    <source>
        <dbReference type="ARBA" id="ARBA00022679"/>
    </source>
</evidence>
<evidence type="ECO:0000256" key="3">
    <source>
        <dbReference type="ARBA" id="ARBA00022737"/>
    </source>
</evidence>
<accession>A0ABZ0IRS9</accession>
<dbReference type="Proteomes" id="UP001302349">
    <property type="component" value="Chromosome"/>
</dbReference>
<dbReference type="Pfam" id="PF00132">
    <property type="entry name" value="Hexapep"/>
    <property type="match status" value="1"/>
</dbReference>
<name>A0ABZ0IRS9_9BACT</name>
<dbReference type="PANTHER" id="PTHR23416:SF23">
    <property type="entry name" value="ACETYLTRANSFERASE C18B11.09C-RELATED"/>
    <property type="match status" value="1"/>
</dbReference>
<keyword evidence="6" id="KW-1185">Reference proteome</keyword>
<sequence length="214" mass="24292">MKAVLKNIYRLLYPEKREPSSVEKYVNYIQKEEDSILKSVGLRFDREEMLEKRPYLTIGKRCLITASFVFETEKGEVVIGDNVHIGGATFISRNKIEIKDDVTLAWGITVYDHNSHSIHWEERKNDNHQCYEDYIQYNGDNLVNKDWSNVVSKPILIESKVWIGFNVIILKGVTIGEGSVIGAGSVVAKDIPPWSVAVGNPAEVIRTLKKAAIR</sequence>
<evidence type="ECO:0000313" key="6">
    <source>
        <dbReference type="Proteomes" id="UP001302349"/>
    </source>
</evidence>
<comment type="similarity">
    <text evidence="1">Belongs to the transferase hexapeptide repeat family.</text>
</comment>
<keyword evidence="2 5" id="KW-0808">Transferase</keyword>
<dbReference type="InterPro" id="IPR011004">
    <property type="entry name" value="Trimer_LpxA-like_sf"/>
</dbReference>
<dbReference type="EC" id="2.3.1.-" evidence="5"/>
<dbReference type="EMBL" id="CP136051">
    <property type="protein sequence ID" value="WOK06292.1"/>
    <property type="molecule type" value="Genomic_DNA"/>
</dbReference>
<dbReference type="GO" id="GO:0016746">
    <property type="term" value="F:acyltransferase activity"/>
    <property type="evidence" value="ECO:0007669"/>
    <property type="project" value="UniProtKB-KW"/>
</dbReference>
<organism evidence="5 6">
    <name type="scientific">Imperialibacter roseus</name>
    <dbReference type="NCBI Taxonomy" id="1324217"/>
    <lineage>
        <taxon>Bacteria</taxon>
        <taxon>Pseudomonadati</taxon>
        <taxon>Bacteroidota</taxon>
        <taxon>Cytophagia</taxon>
        <taxon>Cytophagales</taxon>
        <taxon>Flammeovirgaceae</taxon>
        <taxon>Imperialibacter</taxon>
    </lineage>
</organism>
<dbReference type="InterPro" id="IPR051159">
    <property type="entry name" value="Hexapeptide_acetyltransf"/>
</dbReference>
<dbReference type="PANTHER" id="PTHR23416">
    <property type="entry name" value="SIALIC ACID SYNTHASE-RELATED"/>
    <property type="match status" value="1"/>
</dbReference>
<evidence type="ECO:0000313" key="5">
    <source>
        <dbReference type="EMBL" id="WOK06292.1"/>
    </source>
</evidence>
<proteinExistence type="inferred from homology"/>
<dbReference type="PROSITE" id="PS00101">
    <property type="entry name" value="HEXAPEP_TRANSFERASES"/>
    <property type="match status" value="1"/>
</dbReference>